<evidence type="ECO:0000313" key="2">
    <source>
        <dbReference type="Proteomes" id="UP000606786"/>
    </source>
</evidence>
<accession>A0A811UVK0</accession>
<proteinExistence type="predicted"/>
<organism evidence="1 2">
    <name type="scientific">Ceratitis capitata</name>
    <name type="common">Mediterranean fruit fly</name>
    <name type="synonym">Tephritis capitata</name>
    <dbReference type="NCBI Taxonomy" id="7213"/>
    <lineage>
        <taxon>Eukaryota</taxon>
        <taxon>Metazoa</taxon>
        <taxon>Ecdysozoa</taxon>
        <taxon>Arthropoda</taxon>
        <taxon>Hexapoda</taxon>
        <taxon>Insecta</taxon>
        <taxon>Pterygota</taxon>
        <taxon>Neoptera</taxon>
        <taxon>Endopterygota</taxon>
        <taxon>Diptera</taxon>
        <taxon>Brachycera</taxon>
        <taxon>Muscomorpha</taxon>
        <taxon>Tephritoidea</taxon>
        <taxon>Tephritidae</taxon>
        <taxon>Ceratitis</taxon>
        <taxon>Ceratitis</taxon>
    </lineage>
</organism>
<dbReference type="Proteomes" id="UP000606786">
    <property type="component" value="Unassembled WGS sequence"/>
</dbReference>
<dbReference type="AlphaFoldDB" id="A0A811UVK0"/>
<dbReference type="EMBL" id="CAJHJT010000034">
    <property type="protein sequence ID" value="CAD7002980.1"/>
    <property type="molecule type" value="Genomic_DNA"/>
</dbReference>
<evidence type="ECO:0000313" key="1">
    <source>
        <dbReference type="EMBL" id="CAD7002980.1"/>
    </source>
</evidence>
<reference evidence="1" key="1">
    <citation type="submission" date="2020-11" db="EMBL/GenBank/DDBJ databases">
        <authorList>
            <person name="Whitehead M."/>
        </authorList>
    </citation>
    <scope>NUCLEOTIDE SEQUENCE</scope>
    <source>
        <strain evidence="1">EGII</strain>
    </source>
</reference>
<feature type="non-terminal residue" evidence="1">
    <location>
        <position position="61"/>
    </location>
</feature>
<gene>
    <name evidence="1" type="ORF">CCAP1982_LOCUS11443</name>
</gene>
<sequence>MHATAVTKRKVQLAERAGAFSSDLSSIANIIISAIELTRQIVVGKYGEFQKQIIAYYLSYG</sequence>
<keyword evidence="2" id="KW-1185">Reference proteome</keyword>
<comment type="caution">
    <text evidence="1">The sequence shown here is derived from an EMBL/GenBank/DDBJ whole genome shotgun (WGS) entry which is preliminary data.</text>
</comment>
<protein>
    <submittedName>
        <fullName evidence="1">(Mediterranean fruit fly) hypothetical protein</fullName>
    </submittedName>
</protein>
<name>A0A811UVK0_CERCA</name>